<feature type="transmembrane region" description="Helical" evidence="1">
    <location>
        <begin position="12"/>
        <end position="31"/>
    </location>
</feature>
<evidence type="ECO:0000313" key="5">
    <source>
        <dbReference type="Proteomes" id="UP001377972"/>
    </source>
</evidence>
<dbReference type="PATRIC" id="fig|570156.3.peg.3698"/>
<evidence type="ECO:0000313" key="2">
    <source>
        <dbReference type="EMBL" id="KPM82998.1"/>
    </source>
</evidence>
<dbReference type="RefSeq" id="WP_054553447.1">
    <property type="nucleotide sequence ID" value="NZ_JAQPZS010000003.1"/>
</dbReference>
<dbReference type="EMBL" id="LJTC01000008">
    <property type="protein sequence ID" value="KPM82998.1"/>
    <property type="molecule type" value="Genomic_DNA"/>
</dbReference>
<dbReference type="Proteomes" id="UP000050378">
    <property type="component" value="Unassembled WGS sequence"/>
</dbReference>
<dbReference type="EMBL" id="JAQPZS010000003">
    <property type="protein sequence ID" value="MEJ6495244.1"/>
    <property type="molecule type" value="Genomic_DNA"/>
</dbReference>
<evidence type="ECO:0000256" key="1">
    <source>
        <dbReference type="SAM" id="Phobius"/>
    </source>
</evidence>
<organism evidence="2 4">
    <name type="scientific">Pseudoalteromonas lipolytica</name>
    <dbReference type="NCBI Taxonomy" id="570156"/>
    <lineage>
        <taxon>Bacteria</taxon>
        <taxon>Pseudomonadati</taxon>
        <taxon>Pseudomonadota</taxon>
        <taxon>Gammaproteobacteria</taxon>
        <taxon>Alteromonadales</taxon>
        <taxon>Pseudoalteromonadaceae</taxon>
        <taxon>Pseudoalteromonas</taxon>
    </lineage>
</organism>
<accession>A0A0P7ECY9</accession>
<feature type="transmembrane region" description="Helical" evidence="1">
    <location>
        <begin position="82"/>
        <end position="104"/>
    </location>
</feature>
<sequence length="106" mass="11976">MERLNKKEKLLSILFGLAAIINLTVGVYSLILQGLDWLEFISCLAISLIILAGSLNPKLFFKPVKKLFSPRFTLEPIINSTVYYTIIVAGWILLFGSILLNRFWSA</sequence>
<protein>
    <submittedName>
        <fullName evidence="2">Uncharacterized protein</fullName>
    </submittedName>
</protein>
<keyword evidence="1" id="KW-0812">Transmembrane</keyword>
<gene>
    <name evidence="2" type="ORF">AOG27_12990</name>
    <name evidence="3" type="ORF">PQI24_04335</name>
</gene>
<evidence type="ECO:0000313" key="4">
    <source>
        <dbReference type="Proteomes" id="UP000050378"/>
    </source>
</evidence>
<comment type="caution">
    <text evidence="2">The sequence shown here is derived from an EMBL/GenBank/DDBJ whole genome shotgun (WGS) entry which is preliminary data.</text>
</comment>
<name>A0A0P7ECY9_9GAMM</name>
<proteinExistence type="predicted"/>
<keyword evidence="1" id="KW-0472">Membrane</keyword>
<keyword evidence="5" id="KW-1185">Reference proteome</keyword>
<reference evidence="2 4" key="1">
    <citation type="submission" date="2015-09" db="EMBL/GenBank/DDBJ databases">
        <title>Draft Genome Sequence of Pseudoalteromonas lipolytica UCD-48B.</title>
        <authorList>
            <person name="Krusor M."/>
            <person name="Coil D.A."/>
            <person name="Lang J.M."/>
            <person name="Eisen J.A."/>
            <person name="Alexiev A."/>
        </authorList>
    </citation>
    <scope>NUCLEOTIDE SEQUENCE [LARGE SCALE GENOMIC DNA]</scope>
    <source>
        <strain evidence="2 4">UCD-48B</strain>
    </source>
</reference>
<keyword evidence="1" id="KW-1133">Transmembrane helix</keyword>
<dbReference type="AlphaFoldDB" id="A0A0P7ECY9"/>
<dbReference type="OrthoDB" id="9935858at2"/>
<dbReference type="Proteomes" id="UP001377972">
    <property type="component" value="Unassembled WGS sequence"/>
</dbReference>
<evidence type="ECO:0000313" key="3">
    <source>
        <dbReference type="EMBL" id="MEJ6495244.1"/>
    </source>
</evidence>
<reference evidence="3 5" key="2">
    <citation type="submission" date="2023-01" db="EMBL/GenBank/DDBJ databases">
        <title>Trichodesmium-associated heterotrophic epibiont bacteria.</title>
        <authorList>
            <person name="Cleveland C.S."/>
            <person name="Webb E.A."/>
        </authorList>
    </citation>
    <scope>NUCLEOTIDE SEQUENCE [LARGE SCALE GENOMIC DNA]</scope>
    <source>
        <strain evidence="3 5">USCH2</strain>
    </source>
</reference>
<feature type="transmembrane region" description="Helical" evidence="1">
    <location>
        <begin position="37"/>
        <end position="61"/>
    </location>
</feature>